<feature type="compositionally biased region" description="Polar residues" evidence="1">
    <location>
        <begin position="269"/>
        <end position="287"/>
    </location>
</feature>
<gene>
    <name evidence="2" type="ORF">P7K49_022770</name>
</gene>
<feature type="region of interest" description="Disordered" evidence="1">
    <location>
        <begin position="209"/>
        <end position="289"/>
    </location>
</feature>
<dbReference type="Proteomes" id="UP001266305">
    <property type="component" value="Unassembled WGS sequence"/>
</dbReference>
<feature type="compositionally biased region" description="Polar residues" evidence="1">
    <location>
        <begin position="134"/>
        <end position="146"/>
    </location>
</feature>
<feature type="compositionally biased region" description="Pro residues" evidence="1">
    <location>
        <begin position="57"/>
        <end position="67"/>
    </location>
</feature>
<keyword evidence="3" id="KW-1185">Reference proteome</keyword>
<organism evidence="2 3">
    <name type="scientific">Saguinus oedipus</name>
    <name type="common">Cotton-top tamarin</name>
    <name type="synonym">Oedipomidas oedipus</name>
    <dbReference type="NCBI Taxonomy" id="9490"/>
    <lineage>
        <taxon>Eukaryota</taxon>
        <taxon>Metazoa</taxon>
        <taxon>Chordata</taxon>
        <taxon>Craniata</taxon>
        <taxon>Vertebrata</taxon>
        <taxon>Euteleostomi</taxon>
        <taxon>Mammalia</taxon>
        <taxon>Eutheria</taxon>
        <taxon>Euarchontoglires</taxon>
        <taxon>Primates</taxon>
        <taxon>Haplorrhini</taxon>
        <taxon>Platyrrhini</taxon>
        <taxon>Cebidae</taxon>
        <taxon>Callitrichinae</taxon>
        <taxon>Saguinus</taxon>
    </lineage>
</organism>
<dbReference type="EMBL" id="JASSZA010000011">
    <property type="protein sequence ID" value="KAK2097319.1"/>
    <property type="molecule type" value="Genomic_DNA"/>
</dbReference>
<feature type="region of interest" description="Disordered" evidence="1">
    <location>
        <begin position="1"/>
        <end position="21"/>
    </location>
</feature>
<name>A0ABQ9UJU2_SAGOE</name>
<feature type="region of interest" description="Disordered" evidence="1">
    <location>
        <begin position="35"/>
        <end position="193"/>
    </location>
</feature>
<sequence>MALRAGQARKRRARVPSTASFREVRTDHLALCPGPQVGHGLHATHPTQVQTTNPCLSTPPVPGPPSSPLSTCSLEQLHPTVPASDWLPSPSRSDMFWGPASPPRCRQALSPTEAPKTQAEPQPSNAFPRKANGNGATCQHKQNPEPSQILLGTRLSQLPPPGRPHSPWASAQQGSQLAPWSPAPQPPSPDGIQLRLGVLSAEVLLTAWLPPPATPAHPRCRWPGRGGSRRAPRSLGQSRAVSRGQERDHPPTPDVLPHNPMLVGRPRTRNTTCAGHADPSQTDNTPCNPCLALSATRESLP</sequence>
<proteinExistence type="predicted"/>
<feature type="compositionally biased region" description="Basic residues" evidence="1">
    <location>
        <begin position="218"/>
        <end position="232"/>
    </location>
</feature>
<evidence type="ECO:0000313" key="2">
    <source>
        <dbReference type="EMBL" id="KAK2097319.1"/>
    </source>
</evidence>
<evidence type="ECO:0000256" key="1">
    <source>
        <dbReference type="SAM" id="MobiDB-lite"/>
    </source>
</evidence>
<protein>
    <submittedName>
        <fullName evidence="2">Uncharacterized protein</fullName>
    </submittedName>
</protein>
<evidence type="ECO:0000313" key="3">
    <source>
        <dbReference type="Proteomes" id="UP001266305"/>
    </source>
</evidence>
<accession>A0ABQ9UJU2</accession>
<comment type="caution">
    <text evidence="2">The sequence shown here is derived from an EMBL/GenBank/DDBJ whole genome shotgun (WGS) entry which is preliminary data.</text>
</comment>
<reference evidence="2 3" key="1">
    <citation type="submission" date="2023-05" db="EMBL/GenBank/DDBJ databases">
        <title>B98-5 Cell Line De Novo Hybrid Assembly: An Optical Mapping Approach.</title>
        <authorList>
            <person name="Kananen K."/>
            <person name="Auerbach J.A."/>
            <person name="Kautto E."/>
            <person name="Blachly J.S."/>
        </authorList>
    </citation>
    <scope>NUCLEOTIDE SEQUENCE [LARGE SCALE GENOMIC DNA]</scope>
    <source>
        <strain evidence="2">B95-8</strain>
        <tissue evidence="2">Cell line</tissue>
    </source>
</reference>